<name>A0A7R9IM05_9NEOP</name>
<dbReference type="Gene3D" id="3.40.50.1000">
    <property type="entry name" value="HAD superfamily/HAD-like"/>
    <property type="match status" value="1"/>
</dbReference>
<dbReference type="GO" id="GO:0019829">
    <property type="term" value="F:ATPase-coupled monoatomic cation transmembrane transporter activity"/>
    <property type="evidence" value="ECO:0007669"/>
    <property type="project" value="TreeGrafter"/>
</dbReference>
<dbReference type="GO" id="GO:0140358">
    <property type="term" value="F:P-type transmembrane transporter activity"/>
    <property type="evidence" value="ECO:0007669"/>
    <property type="project" value="InterPro"/>
</dbReference>
<dbReference type="InterPro" id="IPR023214">
    <property type="entry name" value="HAD_sf"/>
</dbReference>
<accession>A0A7R9IM05</accession>
<dbReference type="AlphaFoldDB" id="A0A7R9IM05"/>
<comment type="subcellular location">
    <subcellularLocation>
        <location evidence="1">Membrane</location>
        <topology evidence="1">Multi-pass membrane protein</topology>
    </subcellularLocation>
</comment>
<evidence type="ECO:0000256" key="6">
    <source>
        <dbReference type="ARBA" id="ARBA00022842"/>
    </source>
</evidence>
<keyword evidence="5" id="KW-0067">ATP-binding</keyword>
<dbReference type="PANTHER" id="PTHR45630">
    <property type="entry name" value="CATION-TRANSPORTING ATPASE-RELATED"/>
    <property type="match status" value="1"/>
</dbReference>
<dbReference type="InterPro" id="IPR006544">
    <property type="entry name" value="P-type_TPase_V"/>
</dbReference>
<evidence type="ECO:0000313" key="8">
    <source>
        <dbReference type="EMBL" id="CAD7460755.1"/>
    </source>
</evidence>
<keyword evidence="2" id="KW-0597">Phosphoprotein</keyword>
<keyword evidence="3" id="KW-0479">Metal-binding</keyword>
<evidence type="ECO:0000256" key="3">
    <source>
        <dbReference type="ARBA" id="ARBA00022723"/>
    </source>
</evidence>
<evidence type="ECO:0000256" key="5">
    <source>
        <dbReference type="ARBA" id="ARBA00022840"/>
    </source>
</evidence>
<keyword evidence="7" id="KW-1278">Translocase</keyword>
<proteinExistence type="predicted"/>
<dbReference type="PANTHER" id="PTHR45630:SF8">
    <property type="entry name" value="CATION-TRANSPORTING ATPASE"/>
    <property type="match status" value="1"/>
</dbReference>
<sequence>MGDAVLKPVVKEISSEISNGQMKLLFNKDPESMKIPSNYRFALTGKSWQLLKEHFPEVLQRVVVKGVVFARMSSDQKQQLVQEFQEMGYYVGRNQSLLQPMLQCVEMVPMIVEH</sequence>
<keyword evidence="6" id="KW-0460">Magnesium</keyword>
<dbReference type="GO" id="GO:0015203">
    <property type="term" value="F:polyamine transmembrane transporter activity"/>
    <property type="evidence" value="ECO:0007669"/>
    <property type="project" value="TreeGrafter"/>
</dbReference>
<evidence type="ECO:0000256" key="2">
    <source>
        <dbReference type="ARBA" id="ARBA00022553"/>
    </source>
</evidence>
<dbReference type="GO" id="GO:0006874">
    <property type="term" value="P:intracellular calcium ion homeostasis"/>
    <property type="evidence" value="ECO:0007669"/>
    <property type="project" value="TreeGrafter"/>
</dbReference>
<protein>
    <submittedName>
        <fullName evidence="8">Uncharacterized protein</fullName>
    </submittedName>
</protein>
<evidence type="ECO:0000256" key="7">
    <source>
        <dbReference type="ARBA" id="ARBA00022967"/>
    </source>
</evidence>
<dbReference type="EMBL" id="OE003995">
    <property type="protein sequence ID" value="CAD7460755.1"/>
    <property type="molecule type" value="Genomic_DNA"/>
</dbReference>
<keyword evidence="4" id="KW-0547">Nucleotide-binding</keyword>
<gene>
    <name evidence="8" type="ORF">TTEB3V08_LOCUS8673</name>
</gene>
<reference evidence="8" key="1">
    <citation type="submission" date="2020-11" db="EMBL/GenBank/DDBJ databases">
        <authorList>
            <person name="Tran Van P."/>
        </authorList>
    </citation>
    <scope>NUCLEOTIDE SEQUENCE</scope>
</reference>
<dbReference type="GO" id="GO:0016020">
    <property type="term" value="C:membrane"/>
    <property type="evidence" value="ECO:0007669"/>
    <property type="project" value="UniProtKB-SubCell"/>
</dbReference>
<organism evidence="8">
    <name type="scientific">Timema tahoe</name>
    <dbReference type="NCBI Taxonomy" id="61484"/>
    <lineage>
        <taxon>Eukaryota</taxon>
        <taxon>Metazoa</taxon>
        <taxon>Ecdysozoa</taxon>
        <taxon>Arthropoda</taxon>
        <taxon>Hexapoda</taxon>
        <taxon>Insecta</taxon>
        <taxon>Pterygota</taxon>
        <taxon>Neoptera</taxon>
        <taxon>Polyneoptera</taxon>
        <taxon>Phasmatodea</taxon>
        <taxon>Timematodea</taxon>
        <taxon>Timematoidea</taxon>
        <taxon>Timematidae</taxon>
        <taxon>Timema</taxon>
    </lineage>
</organism>
<dbReference type="GO" id="GO:0046872">
    <property type="term" value="F:metal ion binding"/>
    <property type="evidence" value="ECO:0007669"/>
    <property type="project" value="UniProtKB-KW"/>
</dbReference>
<dbReference type="GO" id="GO:0005524">
    <property type="term" value="F:ATP binding"/>
    <property type="evidence" value="ECO:0007669"/>
    <property type="project" value="UniProtKB-KW"/>
</dbReference>
<evidence type="ECO:0000256" key="4">
    <source>
        <dbReference type="ARBA" id="ARBA00022741"/>
    </source>
</evidence>
<evidence type="ECO:0000256" key="1">
    <source>
        <dbReference type="ARBA" id="ARBA00004141"/>
    </source>
</evidence>